<dbReference type="Gene3D" id="1.10.150.240">
    <property type="entry name" value="Putative phosphatase, domain 2"/>
    <property type="match status" value="1"/>
</dbReference>
<organism evidence="1 2">
    <name type="scientific">Blastococcus mobilis</name>
    <dbReference type="NCBI Taxonomy" id="1938746"/>
    <lineage>
        <taxon>Bacteria</taxon>
        <taxon>Bacillati</taxon>
        <taxon>Actinomycetota</taxon>
        <taxon>Actinomycetes</taxon>
        <taxon>Geodermatophilales</taxon>
        <taxon>Geodermatophilaceae</taxon>
        <taxon>Blastococcus</taxon>
    </lineage>
</organism>
<dbReference type="Proteomes" id="UP000198403">
    <property type="component" value="Unassembled WGS sequence"/>
</dbReference>
<keyword evidence="2" id="KW-1185">Reference proteome</keyword>
<gene>
    <name evidence="1" type="ORF">SAMN06272737_101275</name>
</gene>
<dbReference type="InterPro" id="IPR052898">
    <property type="entry name" value="ACAD10-like"/>
</dbReference>
<dbReference type="PANTHER" id="PTHR47829">
    <property type="entry name" value="HYDROLASE, PUTATIVE (AFU_ORTHOLOGUE AFUA_1G12880)-RELATED"/>
    <property type="match status" value="1"/>
</dbReference>
<dbReference type="SUPFAM" id="SSF56784">
    <property type="entry name" value="HAD-like"/>
    <property type="match status" value="1"/>
</dbReference>
<dbReference type="PRINTS" id="PR00413">
    <property type="entry name" value="HADHALOGNASE"/>
</dbReference>
<proteinExistence type="predicted"/>
<sequence>MPTPVRVVWSDFGGVLTPSLADTFSEFSGRTGISGSHFLSAMQQVADELGMPVMAPLDTGYLTEAEWGRRMGIALEGLSGQKYDLTRFSELWFRDRPVNQAFVDYLIGLRGRGYLVGMLTNNVREWEPYWRAMLPADDLFDDIVNSCEVGHRKPSPEIFELAARRVHADPAECLLVDDLPENCAGAEAAGWRSVLFESTEASVERIEALLADQPLRPATAARS</sequence>
<keyword evidence="1" id="KW-0378">Hydrolase</keyword>
<dbReference type="PANTHER" id="PTHR47829:SF1">
    <property type="entry name" value="HAD FAMILY PHOSPHATASE"/>
    <property type="match status" value="1"/>
</dbReference>
<dbReference type="InterPro" id="IPR036412">
    <property type="entry name" value="HAD-like_sf"/>
</dbReference>
<dbReference type="Gene3D" id="3.40.50.1000">
    <property type="entry name" value="HAD superfamily/HAD-like"/>
    <property type="match status" value="1"/>
</dbReference>
<reference evidence="1 2" key="1">
    <citation type="submission" date="2017-06" db="EMBL/GenBank/DDBJ databases">
        <authorList>
            <person name="Kim H.J."/>
            <person name="Triplett B.A."/>
        </authorList>
    </citation>
    <scope>NUCLEOTIDE SEQUENCE [LARGE SCALE GENOMIC DNA]</scope>
    <source>
        <strain evidence="1 2">DSM 44272</strain>
    </source>
</reference>
<dbReference type="GO" id="GO:0016787">
    <property type="term" value="F:hydrolase activity"/>
    <property type="evidence" value="ECO:0007669"/>
    <property type="project" value="UniProtKB-KW"/>
</dbReference>
<protein>
    <submittedName>
        <fullName evidence="1">Putative hydrolase of the HAD superfamily</fullName>
    </submittedName>
</protein>
<name>A0A238USI2_9ACTN</name>
<evidence type="ECO:0000313" key="1">
    <source>
        <dbReference type="EMBL" id="SNR24637.1"/>
    </source>
</evidence>
<dbReference type="CDD" id="cd02603">
    <property type="entry name" value="HAD_sEH-N_like"/>
    <property type="match status" value="1"/>
</dbReference>
<dbReference type="InterPro" id="IPR023214">
    <property type="entry name" value="HAD_sf"/>
</dbReference>
<dbReference type="NCBIfam" id="TIGR01509">
    <property type="entry name" value="HAD-SF-IA-v3"/>
    <property type="match status" value="1"/>
</dbReference>
<dbReference type="Pfam" id="PF00702">
    <property type="entry name" value="Hydrolase"/>
    <property type="match status" value="1"/>
</dbReference>
<dbReference type="RefSeq" id="WP_089334765.1">
    <property type="nucleotide sequence ID" value="NZ_FZNO01000001.1"/>
</dbReference>
<dbReference type="InterPro" id="IPR006439">
    <property type="entry name" value="HAD-SF_hydro_IA"/>
</dbReference>
<dbReference type="AlphaFoldDB" id="A0A238USI2"/>
<evidence type="ECO:0000313" key="2">
    <source>
        <dbReference type="Proteomes" id="UP000198403"/>
    </source>
</evidence>
<dbReference type="InterPro" id="IPR023198">
    <property type="entry name" value="PGP-like_dom2"/>
</dbReference>
<dbReference type="OrthoDB" id="9795007at2"/>
<accession>A0A238USI2</accession>
<dbReference type="EMBL" id="FZNO01000001">
    <property type="protein sequence ID" value="SNR24637.1"/>
    <property type="molecule type" value="Genomic_DNA"/>
</dbReference>